<dbReference type="EMBL" id="VSRR010071482">
    <property type="protein sequence ID" value="MPC86448.1"/>
    <property type="molecule type" value="Genomic_DNA"/>
</dbReference>
<keyword evidence="2" id="KW-1185">Reference proteome</keyword>
<evidence type="ECO:0000313" key="1">
    <source>
        <dbReference type="EMBL" id="MPC86448.1"/>
    </source>
</evidence>
<sequence>MCFEVGGTPQKYPPCVLFTGIYGLKGILFVVPPISKPTRYEAIAPSEETQHPTPRPWTGFEAVRLETTRALKHAWFHCTTAAHKFP</sequence>
<dbReference type="Proteomes" id="UP000324222">
    <property type="component" value="Unassembled WGS sequence"/>
</dbReference>
<evidence type="ECO:0000313" key="2">
    <source>
        <dbReference type="Proteomes" id="UP000324222"/>
    </source>
</evidence>
<accession>A0A5B7J0P0</accession>
<name>A0A5B7J0P0_PORTR</name>
<reference evidence="1 2" key="1">
    <citation type="submission" date="2019-05" db="EMBL/GenBank/DDBJ databases">
        <title>Another draft genome of Portunus trituberculatus and its Hox gene families provides insights of decapod evolution.</title>
        <authorList>
            <person name="Jeong J.-H."/>
            <person name="Song I."/>
            <person name="Kim S."/>
            <person name="Choi T."/>
            <person name="Kim D."/>
            <person name="Ryu S."/>
            <person name="Kim W."/>
        </authorList>
    </citation>
    <scope>NUCLEOTIDE SEQUENCE [LARGE SCALE GENOMIC DNA]</scope>
    <source>
        <tissue evidence="1">Muscle</tissue>
    </source>
</reference>
<organism evidence="1 2">
    <name type="scientific">Portunus trituberculatus</name>
    <name type="common">Swimming crab</name>
    <name type="synonym">Neptunus trituberculatus</name>
    <dbReference type="NCBI Taxonomy" id="210409"/>
    <lineage>
        <taxon>Eukaryota</taxon>
        <taxon>Metazoa</taxon>
        <taxon>Ecdysozoa</taxon>
        <taxon>Arthropoda</taxon>
        <taxon>Crustacea</taxon>
        <taxon>Multicrustacea</taxon>
        <taxon>Malacostraca</taxon>
        <taxon>Eumalacostraca</taxon>
        <taxon>Eucarida</taxon>
        <taxon>Decapoda</taxon>
        <taxon>Pleocyemata</taxon>
        <taxon>Brachyura</taxon>
        <taxon>Eubrachyura</taxon>
        <taxon>Portunoidea</taxon>
        <taxon>Portunidae</taxon>
        <taxon>Portuninae</taxon>
        <taxon>Portunus</taxon>
    </lineage>
</organism>
<gene>
    <name evidence="1" type="ORF">E2C01_081277</name>
</gene>
<dbReference type="AlphaFoldDB" id="A0A5B7J0P0"/>
<protein>
    <submittedName>
        <fullName evidence="1">Uncharacterized protein</fullName>
    </submittedName>
</protein>
<proteinExistence type="predicted"/>
<comment type="caution">
    <text evidence="1">The sequence shown here is derived from an EMBL/GenBank/DDBJ whole genome shotgun (WGS) entry which is preliminary data.</text>
</comment>